<proteinExistence type="predicted"/>
<comment type="caution">
    <text evidence="2">The sequence shown here is derived from an EMBL/GenBank/DDBJ whole genome shotgun (WGS) entry which is preliminary data.</text>
</comment>
<dbReference type="Proteomes" id="UP001604277">
    <property type="component" value="Unassembled WGS sequence"/>
</dbReference>
<evidence type="ECO:0000313" key="2">
    <source>
        <dbReference type="EMBL" id="KAL2558700.1"/>
    </source>
</evidence>
<gene>
    <name evidence="2" type="ORF">Fot_03439</name>
</gene>
<name>A0ABD1XAL9_9LAMI</name>
<evidence type="ECO:0000313" key="3">
    <source>
        <dbReference type="Proteomes" id="UP001604277"/>
    </source>
</evidence>
<feature type="region of interest" description="Disordered" evidence="1">
    <location>
        <begin position="1"/>
        <end position="25"/>
    </location>
</feature>
<sequence length="136" mass="15260">MGIFTGGREAAVTKRPRGDSWSTKQRFGGLKTEKKFTRNTTFVEYTRHTTFGEYNKKCNIRRICGVSTSNKATSSSRGVVHKGIMAKILVFASMMKMAKNLEIQKVPTKANICSDYKLQNLVERIKNCAMITADVV</sequence>
<evidence type="ECO:0000256" key="1">
    <source>
        <dbReference type="SAM" id="MobiDB-lite"/>
    </source>
</evidence>
<accession>A0ABD1XAL9</accession>
<keyword evidence="3" id="KW-1185">Reference proteome</keyword>
<reference evidence="3" key="1">
    <citation type="submission" date="2024-07" db="EMBL/GenBank/DDBJ databases">
        <title>Two chromosome-level genome assemblies of Korean endemic species Abeliophyllum distichum and Forsythia ovata (Oleaceae).</title>
        <authorList>
            <person name="Jang H."/>
        </authorList>
    </citation>
    <scope>NUCLEOTIDE SEQUENCE [LARGE SCALE GENOMIC DNA]</scope>
</reference>
<organism evidence="2 3">
    <name type="scientific">Forsythia ovata</name>
    <dbReference type="NCBI Taxonomy" id="205694"/>
    <lineage>
        <taxon>Eukaryota</taxon>
        <taxon>Viridiplantae</taxon>
        <taxon>Streptophyta</taxon>
        <taxon>Embryophyta</taxon>
        <taxon>Tracheophyta</taxon>
        <taxon>Spermatophyta</taxon>
        <taxon>Magnoliopsida</taxon>
        <taxon>eudicotyledons</taxon>
        <taxon>Gunneridae</taxon>
        <taxon>Pentapetalae</taxon>
        <taxon>asterids</taxon>
        <taxon>lamiids</taxon>
        <taxon>Lamiales</taxon>
        <taxon>Oleaceae</taxon>
        <taxon>Forsythieae</taxon>
        <taxon>Forsythia</taxon>
    </lineage>
</organism>
<dbReference type="EMBL" id="JBFOLJ010000001">
    <property type="protein sequence ID" value="KAL2558700.1"/>
    <property type="molecule type" value="Genomic_DNA"/>
</dbReference>
<protein>
    <submittedName>
        <fullName evidence="2">Uncharacterized protein</fullName>
    </submittedName>
</protein>
<dbReference type="AlphaFoldDB" id="A0ABD1XAL9"/>